<dbReference type="Proteomes" id="UP001501153">
    <property type="component" value="Unassembled WGS sequence"/>
</dbReference>
<proteinExistence type="predicted"/>
<keyword evidence="2" id="KW-1185">Reference proteome</keyword>
<dbReference type="EMBL" id="BAABGZ010000015">
    <property type="protein sequence ID" value="GAA4353790.1"/>
    <property type="molecule type" value="Genomic_DNA"/>
</dbReference>
<gene>
    <name evidence="1" type="ORF">GCM10023185_14710</name>
</gene>
<evidence type="ECO:0000313" key="2">
    <source>
        <dbReference type="Proteomes" id="UP001501153"/>
    </source>
</evidence>
<comment type="caution">
    <text evidence="1">The sequence shown here is derived from an EMBL/GenBank/DDBJ whole genome shotgun (WGS) entry which is preliminary data.</text>
</comment>
<evidence type="ECO:0000313" key="1">
    <source>
        <dbReference type="EMBL" id="GAA4353790.1"/>
    </source>
</evidence>
<accession>A0ABP8I8W4</accession>
<organism evidence="1 2">
    <name type="scientific">Hymenobacter saemangeumensis</name>
    <dbReference type="NCBI Taxonomy" id="1084522"/>
    <lineage>
        <taxon>Bacteria</taxon>
        <taxon>Pseudomonadati</taxon>
        <taxon>Bacteroidota</taxon>
        <taxon>Cytophagia</taxon>
        <taxon>Cytophagales</taxon>
        <taxon>Hymenobacteraceae</taxon>
        <taxon>Hymenobacter</taxon>
    </lineage>
</organism>
<name>A0ABP8I8W4_9BACT</name>
<reference evidence="2" key="1">
    <citation type="journal article" date="2019" name="Int. J. Syst. Evol. Microbiol.">
        <title>The Global Catalogue of Microorganisms (GCM) 10K type strain sequencing project: providing services to taxonomists for standard genome sequencing and annotation.</title>
        <authorList>
            <consortium name="The Broad Institute Genomics Platform"/>
            <consortium name="The Broad Institute Genome Sequencing Center for Infectious Disease"/>
            <person name="Wu L."/>
            <person name="Ma J."/>
        </authorList>
    </citation>
    <scope>NUCLEOTIDE SEQUENCE [LARGE SCALE GENOMIC DNA]</scope>
    <source>
        <strain evidence="2">JCM 17923</strain>
    </source>
</reference>
<dbReference type="RefSeq" id="WP_345235319.1">
    <property type="nucleotide sequence ID" value="NZ_BAABGZ010000015.1"/>
</dbReference>
<protein>
    <submittedName>
        <fullName evidence="1">Uncharacterized protein</fullName>
    </submittedName>
</protein>
<sequence>MLEEVANMKAATDLNDFGRLMTETGRRQAQEWLTRRAFLLMPLSKEHRFTMSLAEAFALEVLIWNEPGLELNGTLHRLFLDLHAVLTATI</sequence>